<dbReference type="InterPro" id="IPR013149">
    <property type="entry name" value="ADH-like_C"/>
</dbReference>
<reference evidence="4" key="2">
    <citation type="submission" date="2020-01" db="EMBL/GenBank/DDBJ databases">
        <authorList>
            <person name="Campanaro S."/>
        </authorList>
    </citation>
    <scope>NUCLEOTIDE SEQUENCE</scope>
    <source>
        <strain evidence="4">AS01afH2WH_6</strain>
    </source>
</reference>
<name>A0A971CZ50_9BIFI</name>
<dbReference type="AlphaFoldDB" id="A0A971CZ50"/>
<evidence type="ECO:0000256" key="1">
    <source>
        <dbReference type="ARBA" id="ARBA00022857"/>
    </source>
</evidence>
<evidence type="ECO:0000256" key="2">
    <source>
        <dbReference type="ARBA" id="ARBA00023002"/>
    </source>
</evidence>
<accession>A0A971CZ50</accession>
<feature type="domain" description="Enoyl reductase (ER)" evidence="3">
    <location>
        <begin position="9"/>
        <end position="314"/>
    </location>
</feature>
<dbReference type="Gene3D" id="3.40.50.720">
    <property type="entry name" value="NAD(P)-binding Rossmann-like Domain"/>
    <property type="match status" value="1"/>
</dbReference>
<dbReference type="Proteomes" id="UP000767327">
    <property type="component" value="Unassembled WGS sequence"/>
</dbReference>
<dbReference type="InterPro" id="IPR013154">
    <property type="entry name" value="ADH-like_N"/>
</dbReference>
<dbReference type="InterPro" id="IPR020843">
    <property type="entry name" value="ER"/>
</dbReference>
<dbReference type="SUPFAM" id="SSF51735">
    <property type="entry name" value="NAD(P)-binding Rossmann-fold domains"/>
    <property type="match status" value="1"/>
</dbReference>
<keyword evidence="2" id="KW-0560">Oxidoreductase</keyword>
<gene>
    <name evidence="4" type="ORF">GXW98_03730</name>
</gene>
<keyword evidence="1" id="KW-0521">NADP</keyword>
<dbReference type="EMBL" id="JAAXZR010000016">
    <property type="protein sequence ID" value="NLT79382.1"/>
    <property type="molecule type" value="Genomic_DNA"/>
</dbReference>
<dbReference type="InterPro" id="IPR011032">
    <property type="entry name" value="GroES-like_sf"/>
</dbReference>
<organism evidence="4 5">
    <name type="scientific">Bifidobacterium crudilactis</name>
    <dbReference type="NCBI Taxonomy" id="327277"/>
    <lineage>
        <taxon>Bacteria</taxon>
        <taxon>Bacillati</taxon>
        <taxon>Actinomycetota</taxon>
        <taxon>Actinomycetes</taxon>
        <taxon>Bifidobacteriales</taxon>
        <taxon>Bifidobacteriaceae</taxon>
        <taxon>Bifidobacterium</taxon>
    </lineage>
</organism>
<reference evidence="4" key="1">
    <citation type="journal article" date="2020" name="Biotechnol. Biofuels">
        <title>New insights from the biogas microbiome by comprehensive genome-resolved metagenomics of nearly 1600 species originating from multiple anaerobic digesters.</title>
        <authorList>
            <person name="Campanaro S."/>
            <person name="Treu L."/>
            <person name="Rodriguez-R L.M."/>
            <person name="Kovalovszki A."/>
            <person name="Ziels R.M."/>
            <person name="Maus I."/>
            <person name="Zhu X."/>
            <person name="Kougias P.G."/>
            <person name="Basile A."/>
            <person name="Luo G."/>
            <person name="Schluter A."/>
            <person name="Konstantinidis K.T."/>
            <person name="Angelidaki I."/>
        </authorList>
    </citation>
    <scope>NUCLEOTIDE SEQUENCE</scope>
    <source>
        <strain evidence="4">AS01afH2WH_6</strain>
    </source>
</reference>
<dbReference type="Gene3D" id="3.90.180.10">
    <property type="entry name" value="Medium-chain alcohol dehydrogenases, catalytic domain"/>
    <property type="match status" value="1"/>
</dbReference>
<dbReference type="Pfam" id="PF08240">
    <property type="entry name" value="ADH_N"/>
    <property type="match status" value="1"/>
</dbReference>
<proteinExistence type="predicted"/>
<dbReference type="PANTHER" id="PTHR48106">
    <property type="entry name" value="QUINONE OXIDOREDUCTASE PIG3-RELATED"/>
    <property type="match status" value="1"/>
</dbReference>
<protein>
    <submittedName>
        <fullName evidence="4">Zinc-binding dehydrogenase</fullName>
    </submittedName>
</protein>
<evidence type="ECO:0000259" key="3">
    <source>
        <dbReference type="SMART" id="SM00829"/>
    </source>
</evidence>
<dbReference type="Pfam" id="PF00107">
    <property type="entry name" value="ADH_zinc_N"/>
    <property type="match status" value="1"/>
</dbReference>
<dbReference type="SUPFAM" id="SSF50129">
    <property type="entry name" value="GroES-like"/>
    <property type="match status" value="1"/>
</dbReference>
<sequence>MNTMKAYATHPDSTTVSLEEVPIPQPHGEEILVRVHAAALNNGDLAAAKDRSIPGFEFAGEVVNAADQAGEELVGKRVAGIAEGSFAEYVVAHCSHVLIIPDSLAYAHAAALPTALSTEYGALRSAGLEVGDSVLVTAATSGIASHGVQVAKALGAGDVIGTTRSNERREYITATGADHAIVTSKDGWVEDVQRLTEGGADIVLDHVAGDFLNQAIQAARDGGSVVSVGRLSGSSADIDLFALAHRHVTLRSVSYGLNPPSILGDLLRGVQVELMPSVAAGQIRPLVDSTYSFGQLPEALEKLGSGSAHGKVTISE</sequence>
<dbReference type="SMART" id="SM00829">
    <property type="entry name" value="PKS_ER"/>
    <property type="match status" value="1"/>
</dbReference>
<dbReference type="PANTHER" id="PTHR48106:SF18">
    <property type="entry name" value="QUINONE OXIDOREDUCTASE PIG3"/>
    <property type="match status" value="1"/>
</dbReference>
<comment type="caution">
    <text evidence="4">The sequence shown here is derived from an EMBL/GenBank/DDBJ whole genome shotgun (WGS) entry which is preliminary data.</text>
</comment>
<dbReference type="InterPro" id="IPR036291">
    <property type="entry name" value="NAD(P)-bd_dom_sf"/>
</dbReference>
<dbReference type="GO" id="GO:0070402">
    <property type="term" value="F:NADPH binding"/>
    <property type="evidence" value="ECO:0007669"/>
    <property type="project" value="TreeGrafter"/>
</dbReference>
<evidence type="ECO:0000313" key="5">
    <source>
        <dbReference type="Proteomes" id="UP000767327"/>
    </source>
</evidence>
<dbReference type="RefSeq" id="WP_273173169.1">
    <property type="nucleotide sequence ID" value="NZ_JAAXZR010000016.1"/>
</dbReference>
<dbReference type="GO" id="GO:0016651">
    <property type="term" value="F:oxidoreductase activity, acting on NAD(P)H"/>
    <property type="evidence" value="ECO:0007669"/>
    <property type="project" value="TreeGrafter"/>
</dbReference>
<evidence type="ECO:0000313" key="4">
    <source>
        <dbReference type="EMBL" id="NLT79382.1"/>
    </source>
</evidence>